<dbReference type="AlphaFoldDB" id="A0A318E0S7"/>
<dbReference type="PROSITE" id="PS00018">
    <property type="entry name" value="EF_HAND_1"/>
    <property type="match status" value="1"/>
</dbReference>
<dbReference type="RefSeq" id="WP_370305775.1">
    <property type="nucleotide sequence ID" value="NZ_CAXRDG010000009.1"/>
</dbReference>
<proteinExistence type="predicted"/>
<dbReference type="InterPro" id="IPR002048">
    <property type="entry name" value="EF_hand_dom"/>
</dbReference>
<dbReference type="InterPro" id="IPR011992">
    <property type="entry name" value="EF-hand-dom_pair"/>
</dbReference>
<dbReference type="SUPFAM" id="SSF47473">
    <property type="entry name" value="EF-hand"/>
    <property type="match status" value="1"/>
</dbReference>
<evidence type="ECO:0000259" key="2">
    <source>
        <dbReference type="PROSITE" id="PS50222"/>
    </source>
</evidence>
<protein>
    <submittedName>
        <fullName evidence="3">EF hand domain-containing protein</fullName>
    </submittedName>
</protein>
<gene>
    <name evidence="3" type="ORF">C8D93_11452</name>
</gene>
<organism evidence="3 4">
    <name type="scientific">Sinimarinibacterium flocculans</name>
    <dbReference type="NCBI Taxonomy" id="985250"/>
    <lineage>
        <taxon>Bacteria</taxon>
        <taxon>Pseudomonadati</taxon>
        <taxon>Pseudomonadota</taxon>
        <taxon>Gammaproteobacteria</taxon>
        <taxon>Nevskiales</taxon>
        <taxon>Nevskiaceae</taxon>
        <taxon>Sinimarinibacterium</taxon>
    </lineage>
</organism>
<dbReference type="InterPro" id="IPR018247">
    <property type="entry name" value="EF_Hand_1_Ca_BS"/>
</dbReference>
<dbReference type="GO" id="GO:0005509">
    <property type="term" value="F:calcium ion binding"/>
    <property type="evidence" value="ECO:0007669"/>
    <property type="project" value="InterPro"/>
</dbReference>
<evidence type="ECO:0000313" key="3">
    <source>
        <dbReference type="EMBL" id="PXV63988.1"/>
    </source>
</evidence>
<name>A0A318E0S7_9GAMM</name>
<evidence type="ECO:0000256" key="1">
    <source>
        <dbReference type="SAM" id="SignalP"/>
    </source>
</evidence>
<evidence type="ECO:0000313" key="4">
    <source>
        <dbReference type="Proteomes" id="UP000248330"/>
    </source>
</evidence>
<feature type="signal peptide" evidence="1">
    <location>
        <begin position="1"/>
        <end position="22"/>
    </location>
</feature>
<dbReference type="Proteomes" id="UP000248330">
    <property type="component" value="Unassembled WGS sequence"/>
</dbReference>
<dbReference type="EMBL" id="QICN01000014">
    <property type="protein sequence ID" value="PXV63988.1"/>
    <property type="molecule type" value="Genomic_DNA"/>
</dbReference>
<keyword evidence="1" id="KW-0732">Signal</keyword>
<reference evidence="3 4" key="1">
    <citation type="submission" date="2018-04" db="EMBL/GenBank/DDBJ databases">
        <title>Genomic Encyclopedia of Type Strains, Phase IV (KMG-IV): sequencing the most valuable type-strain genomes for metagenomic binning, comparative biology and taxonomic classification.</title>
        <authorList>
            <person name="Goeker M."/>
        </authorList>
    </citation>
    <scope>NUCLEOTIDE SEQUENCE [LARGE SCALE GENOMIC DNA]</scope>
    <source>
        <strain evidence="3 4">DSM 104150</strain>
    </source>
</reference>
<keyword evidence="4" id="KW-1185">Reference proteome</keyword>
<feature type="domain" description="EF-hand" evidence="2">
    <location>
        <begin position="76"/>
        <end position="105"/>
    </location>
</feature>
<dbReference type="Gene3D" id="1.10.238.10">
    <property type="entry name" value="EF-hand"/>
    <property type="match status" value="1"/>
</dbReference>
<sequence length="105" mass="11147">MLFRKTLPFAAAAAVLSLSAFAQNYPGMADQMAPGGEWVGTPNYGASSTAAASKKKTCFADFDTDGDGGLSTSELDPNSQLYKRFSTRDANGDGKLTRDEYAFIC</sequence>
<dbReference type="PROSITE" id="PS50222">
    <property type="entry name" value="EF_HAND_2"/>
    <property type="match status" value="1"/>
</dbReference>
<accession>A0A318E0S7</accession>
<feature type="chain" id="PRO_5016462597" evidence="1">
    <location>
        <begin position="23"/>
        <end position="105"/>
    </location>
</feature>
<dbReference type="Pfam" id="PF13202">
    <property type="entry name" value="EF-hand_5"/>
    <property type="match status" value="2"/>
</dbReference>
<comment type="caution">
    <text evidence="3">The sequence shown here is derived from an EMBL/GenBank/DDBJ whole genome shotgun (WGS) entry which is preliminary data.</text>
</comment>